<gene>
    <name evidence="1" type="ORF">GGR02_002449</name>
</gene>
<proteinExistence type="predicted"/>
<dbReference type="RefSeq" id="WP_183185162.1">
    <property type="nucleotide sequence ID" value="NZ_BMNP01000018.1"/>
</dbReference>
<evidence type="ECO:0000313" key="1">
    <source>
        <dbReference type="EMBL" id="MBB4074682.1"/>
    </source>
</evidence>
<accession>A0A840DT00</accession>
<organism evidence="1 2">
    <name type="scientific">Anoxybacteroides voinovskiense</name>
    <dbReference type="NCBI Taxonomy" id="230470"/>
    <lineage>
        <taxon>Bacteria</taxon>
        <taxon>Bacillati</taxon>
        <taxon>Bacillota</taxon>
        <taxon>Bacilli</taxon>
        <taxon>Bacillales</taxon>
        <taxon>Anoxybacillaceae</taxon>
        <taxon>Anoxybacteroides</taxon>
    </lineage>
</organism>
<keyword evidence="2" id="KW-1185">Reference proteome</keyword>
<dbReference type="AlphaFoldDB" id="A0A840DT00"/>
<evidence type="ECO:0000313" key="2">
    <source>
        <dbReference type="Proteomes" id="UP000559598"/>
    </source>
</evidence>
<comment type="caution">
    <text evidence="1">The sequence shown here is derived from an EMBL/GenBank/DDBJ whole genome shotgun (WGS) entry which is preliminary data.</text>
</comment>
<reference evidence="1 2" key="1">
    <citation type="submission" date="2020-08" db="EMBL/GenBank/DDBJ databases">
        <title>Genomic Encyclopedia of Type Strains, Phase IV (KMG-IV): sequencing the most valuable type-strain genomes for metagenomic binning, comparative biology and taxonomic classification.</title>
        <authorList>
            <person name="Goeker M."/>
        </authorList>
    </citation>
    <scope>NUCLEOTIDE SEQUENCE [LARGE SCALE GENOMIC DNA]</scope>
    <source>
        <strain evidence="1 2">DSM 17075</strain>
    </source>
</reference>
<sequence length="48" mass="5466">MNKQEKARVIEEFLQRLNMMAGTGNGIGKATVKKIREFAEKEGFLPKQ</sequence>
<protein>
    <submittedName>
        <fullName evidence="1">Uncharacterized protein</fullName>
    </submittedName>
</protein>
<dbReference type="Proteomes" id="UP000559598">
    <property type="component" value="Unassembled WGS sequence"/>
</dbReference>
<dbReference type="EMBL" id="JACIDE010000018">
    <property type="protein sequence ID" value="MBB4074682.1"/>
    <property type="molecule type" value="Genomic_DNA"/>
</dbReference>
<name>A0A840DT00_9BACL</name>